<evidence type="ECO:0000256" key="3">
    <source>
        <dbReference type="ARBA" id="ARBA00022553"/>
    </source>
</evidence>
<keyword evidence="8" id="KW-0902">Two-component regulatory system</keyword>
<reference evidence="11 12" key="1">
    <citation type="submission" date="2019-07" db="EMBL/GenBank/DDBJ databases">
        <title>Whole genome shotgun sequence of Agrococcus baldri NBRC 103055.</title>
        <authorList>
            <person name="Hosoyama A."/>
            <person name="Uohara A."/>
            <person name="Ohji S."/>
            <person name="Ichikawa N."/>
        </authorList>
    </citation>
    <scope>NUCLEOTIDE SEQUENCE [LARGE SCALE GENOMIC DNA]</scope>
    <source>
        <strain evidence="11 12">NBRC 103055</strain>
    </source>
</reference>
<evidence type="ECO:0000256" key="8">
    <source>
        <dbReference type="ARBA" id="ARBA00023012"/>
    </source>
</evidence>
<evidence type="ECO:0000313" key="12">
    <source>
        <dbReference type="Proteomes" id="UP000321749"/>
    </source>
</evidence>
<sequence>MGVERSRAATGRQAERGGRGAWWRDALLAAVLLALGLGSLRWLERSRLGGPFGGPPEGAPIDALAVVLVVLAALAIAVRRRWPEATVVVSVGSAAAYLAIGYPYGPILLSAAIAVYTIARHRRLGIALAWCGAALAALLVHLLTNPASLDGAFGLLPATGWVVVPATIGIARRQVFEARARTRAEADRRLLDDERLRIAHEVHDVVGHGLAAIQLQADIALHLRDAKPQQALEALTMISRASSEALDELRATIAGMQPADGASRTPTPGLARLDELVERMRAAGIEIDLETVGAPRPLPSAIDLAAYRIVQESLTNVAKHSAAPSASVRIEHAAGRIRITVVNRAGETGEPGFGIEGMRRRATQLGGALEAGPTGAGTFRVRAELPLPRGEGEDA</sequence>
<evidence type="ECO:0000256" key="2">
    <source>
        <dbReference type="ARBA" id="ARBA00012438"/>
    </source>
</evidence>
<dbReference type="Gene3D" id="1.20.5.1930">
    <property type="match status" value="1"/>
</dbReference>
<keyword evidence="9" id="KW-1133">Transmembrane helix</keyword>
<feature type="transmembrane region" description="Helical" evidence="9">
    <location>
        <begin position="151"/>
        <end position="171"/>
    </location>
</feature>
<dbReference type="EC" id="2.7.13.3" evidence="2"/>
<proteinExistence type="predicted"/>
<dbReference type="Pfam" id="PF07730">
    <property type="entry name" value="HisKA_3"/>
    <property type="match status" value="1"/>
</dbReference>
<evidence type="ECO:0000256" key="4">
    <source>
        <dbReference type="ARBA" id="ARBA00022679"/>
    </source>
</evidence>
<name>A0AA87RJ61_9MICO</name>
<keyword evidence="5" id="KW-0547">Nucleotide-binding</keyword>
<dbReference type="AlphaFoldDB" id="A0AA87RJ61"/>
<keyword evidence="7" id="KW-0067">ATP-binding</keyword>
<feature type="transmembrane region" description="Helical" evidence="9">
    <location>
        <begin position="63"/>
        <end position="82"/>
    </location>
</feature>
<evidence type="ECO:0000256" key="6">
    <source>
        <dbReference type="ARBA" id="ARBA00022777"/>
    </source>
</evidence>
<dbReference type="CDD" id="cd16917">
    <property type="entry name" value="HATPase_UhpB-NarQ-NarX-like"/>
    <property type="match status" value="1"/>
</dbReference>
<accession>A0AA87RJ61</accession>
<comment type="catalytic activity">
    <reaction evidence="1">
        <text>ATP + protein L-histidine = ADP + protein N-phospho-L-histidine.</text>
        <dbReference type="EC" id="2.7.13.3"/>
    </reaction>
</comment>
<dbReference type="EMBL" id="BJUU01000026">
    <property type="protein sequence ID" value="GEK81369.1"/>
    <property type="molecule type" value="Genomic_DNA"/>
</dbReference>
<dbReference type="PANTHER" id="PTHR24421">
    <property type="entry name" value="NITRATE/NITRITE SENSOR PROTEIN NARX-RELATED"/>
    <property type="match status" value="1"/>
</dbReference>
<dbReference type="InterPro" id="IPR036890">
    <property type="entry name" value="HATPase_C_sf"/>
</dbReference>
<feature type="transmembrane region" description="Helical" evidence="9">
    <location>
        <begin position="126"/>
        <end position="145"/>
    </location>
</feature>
<feature type="transmembrane region" description="Helical" evidence="9">
    <location>
        <begin position="26"/>
        <end position="43"/>
    </location>
</feature>
<keyword evidence="4" id="KW-0808">Transferase</keyword>
<evidence type="ECO:0000256" key="5">
    <source>
        <dbReference type="ARBA" id="ARBA00022741"/>
    </source>
</evidence>
<evidence type="ECO:0000313" key="11">
    <source>
        <dbReference type="EMBL" id="GEK81369.1"/>
    </source>
</evidence>
<dbReference type="GO" id="GO:0005524">
    <property type="term" value="F:ATP binding"/>
    <property type="evidence" value="ECO:0007669"/>
    <property type="project" value="UniProtKB-KW"/>
</dbReference>
<keyword evidence="6 11" id="KW-0418">Kinase</keyword>
<protein>
    <recommendedName>
        <fullName evidence="2">histidine kinase</fullName>
        <ecNumber evidence="2">2.7.13.3</ecNumber>
    </recommendedName>
</protein>
<evidence type="ECO:0000256" key="1">
    <source>
        <dbReference type="ARBA" id="ARBA00000085"/>
    </source>
</evidence>
<keyword evidence="12" id="KW-1185">Reference proteome</keyword>
<organism evidence="11 12">
    <name type="scientific">Agrococcus baldri</name>
    <dbReference type="NCBI Taxonomy" id="153730"/>
    <lineage>
        <taxon>Bacteria</taxon>
        <taxon>Bacillati</taxon>
        <taxon>Actinomycetota</taxon>
        <taxon>Actinomycetes</taxon>
        <taxon>Micrococcales</taxon>
        <taxon>Microbacteriaceae</taxon>
        <taxon>Agrococcus</taxon>
    </lineage>
</organism>
<keyword evidence="9" id="KW-0472">Membrane</keyword>
<dbReference type="GO" id="GO:0046983">
    <property type="term" value="F:protein dimerization activity"/>
    <property type="evidence" value="ECO:0007669"/>
    <property type="project" value="InterPro"/>
</dbReference>
<dbReference type="SUPFAM" id="SSF55874">
    <property type="entry name" value="ATPase domain of HSP90 chaperone/DNA topoisomerase II/histidine kinase"/>
    <property type="match status" value="1"/>
</dbReference>
<evidence type="ECO:0000256" key="9">
    <source>
        <dbReference type="SAM" id="Phobius"/>
    </source>
</evidence>
<evidence type="ECO:0000259" key="10">
    <source>
        <dbReference type="Pfam" id="PF07730"/>
    </source>
</evidence>
<dbReference type="Proteomes" id="UP000321749">
    <property type="component" value="Unassembled WGS sequence"/>
</dbReference>
<comment type="caution">
    <text evidence="11">The sequence shown here is derived from an EMBL/GenBank/DDBJ whole genome shotgun (WGS) entry which is preliminary data.</text>
</comment>
<dbReference type="PANTHER" id="PTHR24421:SF10">
    <property type="entry name" value="NITRATE_NITRITE SENSOR PROTEIN NARQ"/>
    <property type="match status" value="1"/>
</dbReference>
<dbReference type="GO" id="GO:0016020">
    <property type="term" value="C:membrane"/>
    <property type="evidence" value="ECO:0007669"/>
    <property type="project" value="InterPro"/>
</dbReference>
<feature type="transmembrane region" description="Helical" evidence="9">
    <location>
        <begin position="94"/>
        <end position="119"/>
    </location>
</feature>
<keyword evidence="9" id="KW-0812">Transmembrane</keyword>
<dbReference type="Gene3D" id="3.30.565.10">
    <property type="entry name" value="Histidine kinase-like ATPase, C-terminal domain"/>
    <property type="match status" value="1"/>
</dbReference>
<feature type="domain" description="Signal transduction histidine kinase subgroup 3 dimerisation and phosphoacceptor" evidence="10">
    <location>
        <begin position="194"/>
        <end position="260"/>
    </location>
</feature>
<keyword evidence="3" id="KW-0597">Phosphoprotein</keyword>
<dbReference type="InterPro" id="IPR050482">
    <property type="entry name" value="Sensor_HK_TwoCompSys"/>
</dbReference>
<evidence type="ECO:0000256" key="7">
    <source>
        <dbReference type="ARBA" id="ARBA00022840"/>
    </source>
</evidence>
<gene>
    <name evidence="11" type="ORF">ABA31_27200</name>
</gene>
<dbReference type="GO" id="GO:0000155">
    <property type="term" value="F:phosphorelay sensor kinase activity"/>
    <property type="evidence" value="ECO:0007669"/>
    <property type="project" value="InterPro"/>
</dbReference>
<dbReference type="InterPro" id="IPR011712">
    <property type="entry name" value="Sig_transdc_His_kin_sub3_dim/P"/>
</dbReference>